<feature type="domain" description="AMP-binding enzyme C-terminal" evidence="9">
    <location>
        <begin position="508"/>
        <end position="584"/>
    </location>
</feature>
<feature type="domain" description="AMP-dependent synthetase/ligase" evidence="8">
    <location>
        <begin position="67"/>
        <end position="457"/>
    </location>
</feature>
<dbReference type="InterPro" id="IPR000873">
    <property type="entry name" value="AMP-dep_synth/lig_dom"/>
</dbReference>
<dbReference type="AlphaFoldDB" id="W8B2T3"/>
<dbReference type="Pfam" id="PF00501">
    <property type="entry name" value="AMP-binding"/>
    <property type="match status" value="1"/>
</dbReference>
<evidence type="ECO:0000259" key="8">
    <source>
        <dbReference type="Pfam" id="PF00501"/>
    </source>
</evidence>
<organism evidence="10">
    <name type="scientific">Ceratitis capitata</name>
    <name type="common">Mediterranean fruit fly</name>
    <name type="synonym">Tephritis capitata</name>
    <dbReference type="NCBI Taxonomy" id="7213"/>
    <lineage>
        <taxon>Eukaryota</taxon>
        <taxon>Metazoa</taxon>
        <taxon>Ecdysozoa</taxon>
        <taxon>Arthropoda</taxon>
        <taxon>Hexapoda</taxon>
        <taxon>Insecta</taxon>
        <taxon>Pterygota</taxon>
        <taxon>Neoptera</taxon>
        <taxon>Endopterygota</taxon>
        <taxon>Diptera</taxon>
        <taxon>Brachycera</taxon>
        <taxon>Muscomorpha</taxon>
        <taxon>Tephritoidea</taxon>
        <taxon>Tephritidae</taxon>
        <taxon>Ceratitis</taxon>
        <taxon>Ceratitis</taxon>
    </lineage>
</organism>
<dbReference type="Gene3D" id="3.30.300.30">
    <property type="match status" value="1"/>
</dbReference>
<keyword evidence="2" id="KW-0436">Ligase</keyword>
<dbReference type="InterPro" id="IPR025110">
    <property type="entry name" value="AMP-bd_C"/>
</dbReference>
<dbReference type="Gene3D" id="3.40.50.12780">
    <property type="entry name" value="N-terminal domain of ligase-like"/>
    <property type="match status" value="1"/>
</dbReference>
<dbReference type="EC" id="6.2.1.2" evidence="4"/>
<gene>
    <name evidence="10" type="primary">ACSF2</name>
</gene>
<evidence type="ECO:0000259" key="9">
    <source>
        <dbReference type="Pfam" id="PF13193"/>
    </source>
</evidence>
<evidence type="ECO:0000256" key="6">
    <source>
        <dbReference type="ARBA" id="ARBA00047319"/>
    </source>
</evidence>
<name>W8B2T3_CERCA</name>
<evidence type="ECO:0000256" key="5">
    <source>
        <dbReference type="ARBA" id="ARBA00039638"/>
    </source>
</evidence>
<comment type="similarity">
    <text evidence="1">Belongs to the ATP-dependent AMP-binding enzyme family.</text>
</comment>
<dbReference type="PANTHER" id="PTHR43201">
    <property type="entry name" value="ACYL-COA SYNTHETASE"/>
    <property type="match status" value="1"/>
</dbReference>
<dbReference type="InterPro" id="IPR045851">
    <property type="entry name" value="AMP-bd_C_sf"/>
</dbReference>
<dbReference type="PROSITE" id="PS00455">
    <property type="entry name" value="AMP_BINDING"/>
    <property type="match status" value="1"/>
</dbReference>
<dbReference type="FunFam" id="3.30.300.30:FF:000008">
    <property type="entry name" value="2,3-dihydroxybenzoate-AMP ligase"/>
    <property type="match status" value="1"/>
</dbReference>
<protein>
    <recommendedName>
        <fullName evidence="5">Medium-chain acyl-CoA ligase ACSF2, mitochondrial</fullName>
        <ecNumber evidence="4">6.2.1.2</ecNumber>
    </recommendedName>
</protein>
<evidence type="ECO:0000256" key="1">
    <source>
        <dbReference type="ARBA" id="ARBA00006432"/>
    </source>
</evidence>
<dbReference type="FunFam" id="3.40.50.12780:FF:000003">
    <property type="entry name" value="Long-chain-fatty-acid--CoA ligase FadD"/>
    <property type="match status" value="1"/>
</dbReference>
<dbReference type="InterPro" id="IPR020845">
    <property type="entry name" value="AMP-binding_CS"/>
</dbReference>
<accession>W8B2T3</accession>
<dbReference type="PANTHER" id="PTHR43201:SF5">
    <property type="entry name" value="MEDIUM-CHAIN ACYL-COA LIGASE ACSF2, MITOCHONDRIAL"/>
    <property type="match status" value="1"/>
</dbReference>
<dbReference type="GO" id="GO:0031956">
    <property type="term" value="F:medium-chain fatty acid-CoA ligase activity"/>
    <property type="evidence" value="ECO:0007669"/>
    <property type="project" value="UniProtKB-EC"/>
</dbReference>
<evidence type="ECO:0000256" key="2">
    <source>
        <dbReference type="ARBA" id="ARBA00022598"/>
    </source>
</evidence>
<reference evidence="10" key="2">
    <citation type="journal article" date="2014" name="BMC Genomics">
        <title>A genomic perspective to assessing quality of mass-reared SIT flies used in Mediterranean fruit fly (Ceratitis capitata) eradication in California.</title>
        <authorList>
            <person name="Calla B."/>
            <person name="Hall B."/>
            <person name="Hou S."/>
            <person name="Geib S.M."/>
        </authorList>
    </citation>
    <scope>NUCLEOTIDE SEQUENCE</scope>
</reference>
<comment type="function">
    <text evidence="3">Acyl-CoA synthases catalyze the initial reaction in fatty acid metabolism, by forming a thioester with CoA. Has some preference toward medium-chain substrates. Plays a role in adipocyte differentiation.</text>
</comment>
<dbReference type="InterPro" id="IPR042099">
    <property type="entry name" value="ANL_N_sf"/>
</dbReference>
<dbReference type="GO" id="GO:0006631">
    <property type="term" value="P:fatty acid metabolic process"/>
    <property type="evidence" value="ECO:0007669"/>
    <property type="project" value="TreeGrafter"/>
</dbReference>
<dbReference type="OrthoDB" id="10253115at2759"/>
<evidence type="ECO:0000256" key="7">
    <source>
        <dbReference type="ARBA" id="ARBA00048277"/>
    </source>
</evidence>
<evidence type="ECO:0000256" key="4">
    <source>
        <dbReference type="ARBA" id="ARBA00039009"/>
    </source>
</evidence>
<sequence length="602" mass="67078">MSVNKMLKRNLQLIPRILGANGLSSFVLIRRLSASITKTVEAHKFYPAYLHYVGKDPLVYRNVGQQLEKTVAEYGSTEAIVSCHEQKRYTFRSLIEEVDRVAAGLLKLGLKQGDHVGIWAPNNMHWYLTMLGAARAGLVSVAINSALQARELDYCLKKAKVKAVVMSETFKSQNFYEIMKSICPELPDSVDGRINSVNLPHLKHVIIDTPNRLKGALSFDDLLGLGNSDEREAIAQLQRYVMPDSGCNIQFTSGTTGKPKAALLSHYNFVNNGTHIGNRNQLDSNSRICVQVPLFHVYGVVITVMAAMTHGSTLVLPAAGFSPADSLKAIVDEKCTVIHGTPTMYVDLIKKQRELKLPLKTAKMAVTGGAPCSPQLFLDIKEVLGLDHVRTVYGLTETTAVIFQSRPGDNNERILNTVGHLQDHVEVKVVDAEGHIVQFGQPGELYVRGYATMLEYYDDPEKTKETMGNDKWLKTGDQFILEADGYGRIVGRLKEMIIRGGENIFPKEVEDFLNSHSKIIEAHVIGVPDERLGEECCAFVRLQDGVESITHEELKEFARGKIAHFKVPRFVIPIDQFPRTASGKIQKFKLAETYKQMQKEKA</sequence>
<proteinExistence type="evidence at transcript level"/>
<dbReference type="Pfam" id="PF13193">
    <property type="entry name" value="AMP-binding_C"/>
    <property type="match status" value="1"/>
</dbReference>
<dbReference type="SUPFAM" id="SSF56801">
    <property type="entry name" value="Acetyl-CoA synthetase-like"/>
    <property type="match status" value="1"/>
</dbReference>
<dbReference type="EMBL" id="GAMC01013698">
    <property type="protein sequence ID" value="JAB92857.1"/>
    <property type="molecule type" value="mRNA"/>
</dbReference>
<reference evidence="10" key="1">
    <citation type="submission" date="2013-07" db="EMBL/GenBank/DDBJ databases">
        <authorList>
            <person name="Geib S."/>
        </authorList>
    </citation>
    <scope>NUCLEOTIDE SEQUENCE</scope>
</reference>
<comment type="catalytic activity">
    <reaction evidence="6">
        <text>octanoate + ATP + CoA = octanoyl-CoA + AMP + diphosphate</text>
        <dbReference type="Rhea" id="RHEA:33631"/>
        <dbReference type="ChEBI" id="CHEBI:25646"/>
        <dbReference type="ChEBI" id="CHEBI:30616"/>
        <dbReference type="ChEBI" id="CHEBI:33019"/>
        <dbReference type="ChEBI" id="CHEBI:57287"/>
        <dbReference type="ChEBI" id="CHEBI:57386"/>
        <dbReference type="ChEBI" id="CHEBI:456215"/>
    </reaction>
</comment>
<evidence type="ECO:0000256" key="3">
    <source>
        <dbReference type="ARBA" id="ARBA00037247"/>
    </source>
</evidence>
<evidence type="ECO:0000313" key="10">
    <source>
        <dbReference type="EMBL" id="JAB92857.1"/>
    </source>
</evidence>
<comment type="catalytic activity">
    <reaction evidence="7">
        <text>a medium-chain fatty acid + ATP + CoA = a medium-chain fatty acyl-CoA + AMP + diphosphate</text>
        <dbReference type="Rhea" id="RHEA:48340"/>
        <dbReference type="ChEBI" id="CHEBI:30616"/>
        <dbReference type="ChEBI" id="CHEBI:33019"/>
        <dbReference type="ChEBI" id="CHEBI:57287"/>
        <dbReference type="ChEBI" id="CHEBI:59558"/>
        <dbReference type="ChEBI" id="CHEBI:90546"/>
        <dbReference type="ChEBI" id="CHEBI:456215"/>
        <dbReference type="EC" id="6.2.1.2"/>
    </reaction>
</comment>